<dbReference type="EMBL" id="UINC01000251">
    <property type="protein sequence ID" value="SUZ51997.1"/>
    <property type="molecule type" value="Genomic_DNA"/>
</dbReference>
<sequence length="372" mass="43120">MEYFNTESDTVFGRGLGLEVGNSFWFFSNSNRPQLSYFDGLTMNETSFAPIIRNMWQSGHIDTLHSWGNFDLGGFTRSIAQMALKELQKYHATIPVWVNHGIGLNHQKVGNYPNMFGDDPSHKAYHLDLAIKAGCEFFWTGKVTHVIGQESERTFSVQSKLLIQWLMKRTRYRHVVDPIYDDGNQLFFPIQFRDQTRFWEFIRFMNSWGKEQVLDIHDLATQLSPSILNQLIKNRGFMILYTHFNEHVNMNGLPAILTKNLSYLKKKNIEGDIFIATSSRLLKYKELHDYLNFKVDSSDGMTNIYIDSTLETPIGSKSLAGDQLCGLTFYVDHPPSTRIWFQKKKIEIEKNPKDESGKLSVMIPWEKLSYPN</sequence>
<accession>A0A381NBU6</accession>
<name>A0A381NBU6_9ZZZZ</name>
<gene>
    <name evidence="1" type="ORF">METZ01_LOCUS4851</name>
</gene>
<protein>
    <submittedName>
        <fullName evidence="1">Uncharacterized protein</fullName>
    </submittedName>
</protein>
<evidence type="ECO:0000313" key="1">
    <source>
        <dbReference type="EMBL" id="SUZ51997.1"/>
    </source>
</evidence>
<proteinExistence type="predicted"/>
<reference evidence="1" key="1">
    <citation type="submission" date="2018-05" db="EMBL/GenBank/DDBJ databases">
        <authorList>
            <person name="Lanie J.A."/>
            <person name="Ng W.-L."/>
            <person name="Kazmierczak K.M."/>
            <person name="Andrzejewski T.M."/>
            <person name="Davidsen T.M."/>
            <person name="Wayne K.J."/>
            <person name="Tettelin H."/>
            <person name="Glass J.I."/>
            <person name="Rusch D."/>
            <person name="Podicherti R."/>
            <person name="Tsui H.-C.T."/>
            <person name="Winkler M.E."/>
        </authorList>
    </citation>
    <scope>NUCLEOTIDE SEQUENCE</scope>
</reference>
<organism evidence="1">
    <name type="scientific">marine metagenome</name>
    <dbReference type="NCBI Taxonomy" id="408172"/>
    <lineage>
        <taxon>unclassified sequences</taxon>
        <taxon>metagenomes</taxon>
        <taxon>ecological metagenomes</taxon>
    </lineage>
</organism>
<dbReference type="AlphaFoldDB" id="A0A381NBU6"/>